<evidence type="ECO:0000313" key="1">
    <source>
        <dbReference type="EMBL" id="EPY15581.1"/>
    </source>
</evidence>
<protein>
    <submittedName>
        <fullName evidence="1">Uncharacterized protein</fullName>
    </submittedName>
</protein>
<dbReference type="EMBL" id="ATMH01011946">
    <property type="protein sequence ID" value="EPY15581.1"/>
    <property type="molecule type" value="Genomic_DNA"/>
</dbReference>
<organism evidence="1 2">
    <name type="scientific">Strigomonas culicis</name>
    <dbReference type="NCBI Taxonomy" id="28005"/>
    <lineage>
        <taxon>Eukaryota</taxon>
        <taxon>Discoba</taxon>
        <taxon>Euglenozoa</taxon>
        <taxon>Kinetoplastea</taxon>
        <taxon>Metakinetoplastina</taxon>
        <taxon>Trypanosomatida</taxon>
        <taxon>Trypanosomatidae</taxon>
        <taxon>Strigomonadinae</taxon>
        <taxon>Strigomonas</taxon>
    </lineage>
</organism>
<gene>
    <name evidence="1" type="ORF">STCU_11912</name>
</gene>
<name>S9ULN6_9TRYP</name>
<reference evidence="1 2" key="1">
    <citation type="journal article" date="2013" name="PLoS ONE">
        <title>Predicting the Proteins of Angomonas deanei, Strigomonas culicis and Their Respective Endosymbionts Reveals New Aspects of the Trypanosomatidae Family.</title>
        <authorList>
            <person name="Motta M.C."/>
            <person name="Martins A.C."/>
            <person name="de Souza S.S."/>
            <person name="Catta-Preta C.M."/>
            <person name="Silva R."/>
            <person name="Klein C.C."/>
            <person name="de Almeida L.G."/>
            <person name="de Lima Cunha O."/>
            <person name="Ciapina L.P."/>
            <person name="Brocchi M."/>
            <person name="Colabardini A.C."/>
            <person name="de Araujo Lima B."/>
            <person name="Machado C.R."/>
            <person name="de Almeida Soares C.M."/>
            <person name="Probst C.M."/>
            <person name="de Menezes C.B."/>
            <person name="Thompson C.E."/>
            <person name="Bartholomeu D.C."/>
            <person name="Gradia D.F."/>
            <person name="Pavoni D.P."/>
            <person name="Grisard E.C."/>
            <person name="Fantinatti-Garboggini F."/>
            <person name="Marchini F.K."/>
            <person name="Rodrigues-Luiz G.F."/>
            <person name="Wagner G."/>
            <person name="Goldman G.H."/>
            <person name="Fietto J.L."/>
            <person name="Elias M.C."/>
            <person name="Goldman M.H."/>
            <person name="Sagot M.F."/>
            <person name="Pereira M."/>
            <person name="Stoco P.H."/>
            <person name="de Mendonca-Neto R.P."/>
            <person name="Teixeira S.M."/>
            <person name="Maciel T.E."/>
            <person name="de Oliveira Mendes T.A."/>
            <person name="Urmenyi T.P."/>
            <person name="de Souza W."/>
            <person name="Schenkman S."/>
            <person name="de Vasconcelos A.T."/>
        </authorList>
    </citation>
    <scope>NUCLEOTIDE SEQUENCE [LARGE SCALE GENOMIC DNA]</scope>
</reference>
<proteinExistence type="predicted"/>
<evidence type="ECO:0000313" key="2">
    <source>
        <dbReference type="Proteomes" id="UP000015354"/>
    </source>
</evidence>
<keyword evidence="2" id="KW-1185">Reference proteome</keyword>
<accession>S9ULN6</accession>
<comment type="caution">
    <text evidence="1">The sequence shown here is derived from an EMBL/GenBank/DDBJ whole genome shotgun (WGS) entry which is preliminary data.</text>
</comment>
<sequence>MNFVRPGELDLEPYREEHTQYYAQRREAAPPLTHLSPVVVSHFDRWARPLWDRYPRHSAAAMVQYLLTTVGVPDPRRVLVIGYSRFRLTTHMRPLSPASTI</sequence>
<dbReference type="Proteomes" id="UP000015354">
    <property type="component" value="Unassembled WGS sequence"/>
</dbReference>
<dbReference type="AlphaFoldDB" id="S9ULN6"/>